<dbReference type="PANTHER" id="PTHR11562">
    <property type="entry name" value="CATION EFFLUX PROTEIN/ ZINC TRANSPORTER"/>
    <property type="match status" value="1"/>
</dbReference>
<keyword evidence="9" id="KW-1185">Reference proteome</keyword>
<accession>G6EJF1</accession>
<evidence type="ECO:0000256" key="4">
    <source>
        <dbReference type="ARBA" id="ARBA00022989"/>
    </source>
</evidence>
<keyword evidence="3" id="KW-0813">Transport</keyword>
<dbReference type="InterPro" id="IPR027469">
    <property type="entry name" value="Cation_efflux_TMD_sf"/>
</dbReference>
<gene>
    <name evidence="8" type="ORF">NSU_4472</name>
</gene>
<dbReference type="AlphaFoldDB" id="G6EJF1"/>
<dbReference type="GO" id="GO:0005385">
    <property type="term" value="F:zinc ion transmembrane transporter activity"/>
    <property type="evidence" value="ECO:0007669"/>
    <property type="project" value="TreeGrafter"/>
</dbReference>
<keyword evidence="5 6" id="KW-0472">Membrane</keyword>
<evidence type="ECO:0000256" key="5">
    <source>
        <dbReference type="ARBA" id="ARBA00023136"/>
    </source>
</evidence>
<dbReference type="InterPro" id="IPR050681">
    <property type="entry name" value="CDF/SLC30A"/>
</dbReference>
<evidence type="ECO:0000256" key="6">
    <source>
        <dbReference type="SAM" id="Phobius"/>
    </source>
</evidence>
<dbReference type="eggNOG" id="COG1230">
    <property type="taxonomic scope" value="Bacteria"/>
</dbReference>
<feature type="transmembrane region" description="Helical" evidence="6">
    <location>
        <begin position="155"/>
        <end position="172"/>
    </location>
</feature>
<keyword evidence="2 6" id="KW-0812">Transmembrane</keyword>
<dbReference type="SUPFAM" id="SSF161111">
    <property type="entry name" value="Cation efflux protein transmembrane domain-like"/>
    <property type="match status" value="1"/>
</dbReference>
<evidence type="ECO:0000256" key="3">
    <source>
        <dbReference type="ARBA" id="ARBA00022906"/>
    </source>
</evidence>
<keyword evidence="3" id="KW-0406">Ion transport</keyword>
<name>G6EJF1_9SPHN</name>
<dbReference type="Proteomes" id="UP000004030">
    <property type="component" value="Unassembled WGS sequence"/>
</dbReference>
<dbReference type="PATRIC" id="fig|1088721.3.peg.4405"/>
<feature type="domain" description="Cation efflux protein transmembrane" evidence="7">
    <location>
        <begin position="25"/>
        <end position="199"/>
    </location>
</feature>
<dbReference type="PANTHER" id="PTHR11562:SF17">
    <property type="entry name" value="RE54080P-RELATED"/>
    <property type="match status" value="1"/>
</dbReference>
<protein>
    <submittedName>
        <fullName evidence="8">Cation efflux family protein</fullName>
    </submittedName>
</protein>
<reference evidence="8 9" key="1">
    <citation type="journal article" date="2012" name="J. Bacteriol.">
        <title>Genome sequence of benzo(a)pyrene-degrading bacterium Novosphingobium pentaromativorans US6-1.</title>
        <authorList>
            <person name="Luo Y.R."/>
            <person name="Kang S.G."/>
            <person name="Kim S.J."/>
            <person name="Kim M.R."/>
            <person name="Li N."/>
            <person name="Lee J.H."/>
            <person name="Kwon K.K."/>
        </authorList>
    </citation>
    <scope>NUCLEOTIDE SEQUENCE [LARGE SCALE GENOMIC DNA]</scope>
    <source>
        <strain evidence="8 9">US6-1</strain>
    </source>
</reference>
<keyword evidence="3" id="KW-0862">Zinc</keyword>
<comment type="subcellular location">
    <subcellularLocation>
        <location evidence="1">Membrane</location>
        <topology evidence="1">Multi-pass membrane protein</topology>
    </subcellularLocation>
</comment>
<organism evidence="8 9">
    <name type="scientific">Novosphingobium pentaromativorans US6-1</name>
    <dbReference type="NCBI Taxonomy" id="1088721"/>
    <lineage>
        <taxon>Bacteria</taxon>
        <taxon>Pseudomonadati</taxon>
        <taxon>Pseudomonadota</taxon>
        <taxon>Alphaproteobacteria</taxon>
        <taxon>Sphingomonadales</taxon>
        <taxon>Sphingomonadaceae</taxon>
        <taxon>Novosphingobium</taxon>
    </lineage>
</organism>
<feature type="transmembrane region" description="Helical" evidence="6">
    <location>
        <begin position="24"/>
        <end position="44"/>
    </location>
</feature>
<keyword evidence="3" id="KW-0864">Zinc transport</keyword>
<evidence type="ECO:0000259" key="7">
    <source>
        <dbReference type="Pfam" id="PF01545"/>
    </source>
</evidence>
<feature type="transmembrane region" description="Helical" evidence="6">
    <location>
        <begin position="82"/>
        <end position="99"/>
    </location>
</feature>
<feature type="transmembrane region" description="Helical" evidence="6">
    <location>
        <begin position="50"/>
        <end position="70"/>
    </location>
</feature>
<keyword evidence="4 6" id="KW-1133">Transmembrane helix</keyword>
<evidence type="ECO:0000256" key="2">
    <source>
        <dbReference type="ARBA" id="ARBA00022692"/>
    </source>
</evidence>
<dbReference type="GO" id="GO:0005886">
    <property type="term" value="C:plasma membrane"/>
    <property type="evidence" value="ECO:0007669"/>
    <property type="project" value="TreeGrafter"/>
</dbReference>
<evidence type="ECO:0000313" key="8">
    <source>
        <dbReference type="EMBL" id="EHJ58564.1"/>
    </source>
</evidence>
<feature type="transmembrane region" description="Helical" evidence="6">
    <location>
        <begin position="178"/>
        <end position="196"/>
    </location>
</feature>
<evidence type="ECO:0000256" key="1">
    <source>
        <dbReference type="ARBA" id="ARBA00004141"/>
    </source>
</evidence>
<dbReference type="InterPro" id="IPR058533">
    <property type="entry name" value="Cation_efflux_TM"/>
</dbReference>
<dbReference type="Gene3D" id="1.20.1510.10">
    <property type="entry name" value="Cation efflux protein transmembrane domain"/>
    <property type="match status" value="1"/>
</dbReference>
<sequence length="211" mass="22762">MTDKRSERRRMNDRAPEGPDERRTLWIVLVLNLAIAIAFLIAGISGDSSALLANGLDNLSDAAVYALSLIALSRGAKWKTRAAAVSGFMLLIFAGGILLDVGRRYLQGSEPIGVTMMTMSAIAAVVNFVCLKLLQRLREPDVNLRAATTFSFNDFISNGGILVAGALVWWLGSNWPDLLVGFLTAVIAIKGGIEILRDARCEAREAKRASA</sequence>
<dbReference type="EMBL" id="AGFM01000074">
    <property type="protein sequence ID" value="EHJ58564.1"/>
    <property type="molecule type" value="Genomic_DNA"/>
</dbReference>
<proteinExistence type="predicted"/>
<feature type="transmembrane region" description="Helical" evidence="6">
    <location>
        <begin position="111"/>
        <end position="134"/>
    </location>
</feature>
<evidence type="ECO:0000313" key="9">
    <source>
        <dbReference type="Proteomes" id="UP000004030"/>
    </source>
</evidence>
<dbReference type="Pfam" id="PF01545">
    <property type="entry name" value="Cation_efflux"/>
    <property type="match status" value="1"/>
</dbReference>
<comment type="caution">
    <text evidence="8">The sequence shown here is derived from an EMBL/GenBank/DDBJ whole genome shotgun (WGS) entry which is preliminary data.</text>
</comment>